<keyword evidence="4 10" id="KW-0812">Transmembrane</keyword>
<dbReference type="PANTHER" id="PTHR21137:SF35">
    <property type="entry name" value="ODORANT RECEPTOR 19A-RELATED"/>
    <property type="match status" value="1"/>
</dbReference>
<evidence type="ECO:0000256" key="10">
    <source>
        <dbReference type="RuleBase" id="RU351113"/>
    </source>
</evidence>
<evidence type="ECO:0000256" key="1">
    <source>
        <dbReference type="ARBA" id="ARBA00004651"/>
    </source>
</evidence>
<sequence>MLLNREPYKTAFKVFTFLGFWDEISIVQRRWTFKLPIFLIFVLVLMAFTSFFQARDFHDALISLATLPILTVIIFSIFDFLYKKEQLKKFLVLVDEIESENPDVSVYIDKACKLNTLIYLVVLVVLILTYLTYAIIPLIIHKLTFPIYLHEKFDDSFLVFYGIWFIQTLIGMYSTLTLYIFFEFRNSLLVLITHIMRYYRYKLSNLSSIIVDQKARMELIKCIKLHLQIKELIKLFMEVFSVALYVLLTMNALTIVSVVYVLINSSHGNQAFVLCLAATSLCHIFIPCIHGSNIESESEKLSYSLFSSDWTNSDIKYQKMMIIVMENLKQSLRLRAFGLSEINLEFFVQTLNTAYSMYAVLNSISS</sequence>
<dbReference type="Pfam" id="PF02949">
    <property type="entry name" value="7tm_6"/>
    <property type="match status" value="1"/>
</dbReference>
<comment type="caution">
    <text evidence="10">Lacks conserved residue(s) required for the propagation of feature annotation.</text>
</comment>
<evidence type="ECO:0000256" key="5">
    <source>
        <dbReference type="ARBA" id="ARBA00022725"/>
    </source>
</evidence>
<feature type="transmembrane region" description="Helical" evidence="10">
    <location>
        <begin position="60"/>
        <end position="82"/>
    </location>
</feature>
<dbReference type="GO" id="GO:0004984">
    <property type="term" value="F:olfactory receptor activity"/>
    <property type="evidence" value="ECO:0007669"/>
    <property type="project" value="InterPro"/>
</dbReference>
<evidence type="ECO:0000256" key="2">
    <source>
        <dbReference type="ARBA" id="ARBA00022475"/>
    </source>
</evidence>
<keyword evidence="5 10" id="KW-0552">Olfaction</keyword>
<evidence type="ECO:0000256" key="7">
    <source>
        <dbReference type="ARBA" id="ARBA00023136"/>
    </source>
</evidence>
<keyword evidence="9 10" id="KW-0807">Transducer</keyword>
<evidence type="ECO:0000256" key="6">
    <source>
        <dbReference type="ARBA" id="ARBA00022989"/>
    </source>
</evidence>
<feature type="transmembrane region" description="Helical" evidence="10">
    <location>
        <begin position="239"/>
        <end position="263"/>
    </location>
</feature>
<protein>
    <recommendedName>
        <fullName evidence="10">Odorant receptor</fullName>
    </recommendedName>
</protein>
<dbReference type="InterPro" id="IPR004117">
    <property type="entry name" value="7tm6_olfct_rcpt"/>
</dbReference>
<feature type="transmembrane region" description="Helical" evidence="10">
    <location>
        <begin position="269"/>
        <end position="289"/>
    </location>
</feature>
<keyword evidence="3 10" id="KW-0716">Sensory transduction</keyword>
<keyword evidence="2" id="KW-1003">Cell membrane</keyword>
<evidence type="ECO:0000313" key="11">
    <source>
        <dbReference type="EMBL" id="KAG5673339.1"/>
    </source>
</evidence>
<reference evidence="11" key="1">
    <citation type="submission" date="2021-03" db="EMBL/GenBank/DDBJ databases">
        <title>Chromosome level genome of the anhydrobiotic midge Polypedilum vanderplanki.</title>
        <authorList>
            <person name="Yoshida Y."/>
            <person name="Kikawada T."/>
            <person name="Gusev O."/>
        </authorList>
    </citation>
    <scope>NUCLEOTIDE SEQUENCE</scope>
    <source>
        <strain evidence="11">NIAS01</strain>
        <tissue evidence="11">Whole body or cell culture</tissue>
    </source>
</reference>
<keyword evidence="6 10" id="KW-1133">Transmembrane helix</keyword>
<keyword evidence="8 10" id="KW-0675">Receptor</keyword>
<gene>
    <name evidence="11" type="ORF">PVAND_003398</name>
</gene>
<evidence type="ECO:0000256" key="4">
    <source>
        <dbReference type="ARBA" id="ARBA00022692"/>
    </source>
</evidence>
<proteinExistence type="inferred from homology"/>
<feature type="transmembrane region" description="Helical" evidence="10">
    <location>
        <begin position="160"/>
        <end position="182"/>
    </location>
</feature>
<dbReference type="EMBL" id="JADBJN010000003">
    <property type="protein sequence ID" value="KAG5673339.1"/>
    <property type="molecule type" value="Genomic_DNA"/>
</dbReference>
<comment type="caution">
    <text evidence="11">The sequence shown here is derived from an EMBL/GenBank/DDBJ whole genome shotgun (WGS) entry which is preliminary data.</text>
</comment>
<name>A0A9J6BUZ6_POLVA</name>
<dbReference type="Proteomes" id="UP001107558">
    <property type="component" value="Chromosome 3"/>
</dbReference>
<comment type="similarity">
    <text evidence="10">Belongs to the insect chemoreceptor superfamily. Heteromeric odorant receptor channel (TC 1.A.69) family.</text>
</comment>
<feature type="transmembrane region" description="Helical" evidence="10">
    <location>
        <begin position="117"/>
        <end position="140"/>
    </location>
</feature>
<organism evidence="11 12">
    <name type="scientific">Polypedilum vanderplanki</name>
    <name type="common">Sleeping chironomid midge</name>
    <dbReference type="NCBI Taxonomy" id="319348"/>
    <lineage>
        <taxon>Eukaryota</taxon>
        <taxon>Metazoa</taxon>
        <taxon>Ecdysozoa</taxon>
        <taxon>Arthropoda</taxon>
        <taxon>Hexapoda</taxon>
        <taxon>Insecta</taxon>
        <taxon>Pterygota</taxon>
        <taxon>Neoptera</taxon>
        <taxon>Endopterygota</taxon>
        <taxon>Diptera</taxon>
        <taxon>Nematocera</taxon>
        <taxon>Chironomoidea</taxon>
        <taxon>Chironomidae</taxon>
        <taxon>Chironominae</taxon>
        <taxon>Polypedilum</taxon>
        <taxon>Polypedilum</taxon>
    </lineage>
</organism>
<accession>A0A9J6BUZ6</accession>
<evidence type="ECO:0000256" key="9">
    <source>
        <dbReference type="ARBA" id="ARBA00023224"/>
    </source>
</evidence>
<feature type="transmembrane region" description="Helical" evidence="10">
    <location>
        <begin position="35"/>
        <end position="54"/>
    </location>
</feature>
<dbReference type="GO" id="GO:0007165">
    <property type="term" value="P:signal transduction"/>
    <property type="evidence" value="ECO:0007669"/>
    <property type="project" value="UniProtKB-KW"/>
</dbReference>
<evidence type="ECO:0000313" key="12">
    <source>
        <dbReference type="Proteomes" id="UP001107558"/>
    </source>
</evidence>
<keyword evidence="7 10" id="KW-0472">Membrane</keyword>
<keyword evidence="12" id="KW-1185">Reference proteome</keyword>
<comment type="subcellular location">
    <subcellularLocation>
        <location evidence="1 10">Cell membrane</location>
        <topology evidence="1 10">Multi-pass membrane protein</topology>
    </subcellularLocation>
</comment>
<dbReference type="GO" id="GO:0005886">
    <property type="term" value="C:plasma membrane"/>
    <property type="evidence" value="ECO:0007669"/>
    <property type="project" value="UniProtKB-SubCell"/>
</dbReference>
<dbReference type="GO" id="GO:0005549">
    <property type="term" value="F:odorant binding"/>
    <property type="evidence" value="ECO:0007669"/>
    <property type="project" value="InterPro"/>
</dbReference>
<dbReference type="PANTHER" id="PTHR21137">
    <property type="entry name" value="ODORANT RECEPTOR"/>
    <property type="match status" value="1"/>
</dbReference>
<evidence type="ECO:0000256" key="3">
    <source>
        <dbReference type="ARBA" id="ARBA00022606"/>
    </source>
</evidence>
<dbReference type="AlphaFoldDB" id="A0A9J6BUZ6"/>
<evidence type="ECO:0000256" key="8">
    <source>
        <dbReference type="ARBA" id="ARBA00023170"/>
    </source>
</evidence>
<dbReference type="OrthoDB" id="6604226at2759"/>